<evidence type="ECO:0000259" key="5">
    <source>
        <dbReference type="PROSITE" id="PS50893"/>
    </source>
</evidence>
<dbReference type="PROSITE" id="PS50893">
    <property type="entry name" value="ABC_TRANSPORTER_2"/>
    <property type="match status" value="1"/>
</dbReference>
<dbReference type="InterPro" id="IPR015854">
    <property type="entry name" value="ABC_transpr_LolD-like"/>
</dbReference>
<feature type="compositionally biased region" description="Acidic residues" evidence="4">
    <location>
        <begin position="282"/>
        <end position="297"/>
    </location>
</feature>
<feature type="domain" description="ABC transporter" evidence="5">
    <location>
        <begin position="27"/>
        <end position="262"/>
    </location>
</feature>
<name>A0ABT1XCG2_9PROT</name>
<dbReference type="InterPro" id="IPR003439">
    <property type="entry name" value="ABC_transporter-like_ATP-bd"/>
</dbReference>
<evidence type="ECO:0000313" key="7">
    <source>
        <dbReference type="Proteomes" id="UP001524642"/>
    </source>
</evidence>
<dbReference type="RefSeq" id="WP_257719456.1">
    <property type="nucleotide sequence ID" value="NZ_JANJOU010000042.1"/>
</dbReference>
<dbReference type="EMBL" id="JANJOU010000042">
    <property type="protein sequence ID" value="MCR0985812.1"/>
    <property type="molecule type" value="Genomic_DNA"/>
</dbReference>
<evidence type="ECO:0000256" key="4">
    <source>
        <dbReference type="SAM" id="MobiDB-lite"/>
    </source>
</evidence>
<gene>
    <name evidence="6" type="ORF">NRP21_27545</name>
</gene>
<keyword evidence="7" id="KW-1185">Reference proteome</keyword>
<dbReference type="SUPFAM" id="SSF52540">
    <property type="entry name" value="P-loop containing nucleoside triphosphate hydrolases"/>
    <property type="match status" value="1"/>
</dbReference>
<evidence type="ECO:0000313" key="6">
    <source>
        <dbReference type="EMBL" id="MCR0985812.1"/>
    </source>
</evidence>
<protein>
    <submittedName>
        <fullName evidence="6">ATP-binding cassette domain-containing protein</fullName>
    </submittedName>
</protein>
<dbReference type="SMART" id="SM00382">
    <property type="entry name" value="AAA"/>
    <property type="match status" value="1"/>
</dbReference>
<dbReference type="InterPro" id="IPR003593">
    <property type="entry name" value="AAA+_ATPase"/>
</dbReference>
<dbReference type="InterPro" id="IPR027417">
    <property type="entry name" value="P-loop_NTPase"/>
</dbReference>
<feature type="region of interest" description="Disordered" evidence="4">
    <location>
        <begin position="281"/>
        <end position="352"/>
    </location>
</feature>
<keyword evidence="2" id="KW-0547">Nucleotide-binding</keyword>
<reference evidence="6 7" key="1">
    <citation type="submission" date="2022-06" db="EMBL/GenBank/DDBJ databases">
        <title>Roseomonas CN29.</title>
        <authorList>
            <person name="Cheng Y."/>
            <person name="He X."/>
        </authorList>
    </citation>
    <scope>NUCLEOTIDE SEQUENCE [LARGE SCALE GENOMIC DNA]</scope>
    <source>
        <strain evidence="6 7">CN29</strain>
    </source>
</reference>
<accession>A0ABT1XCG2</accession>
<evidence type="ECO:0000256" key="1">
    <source>
        <dbReference type="ARBA" id="ARBA00022448"/>
    </source>
</evidence>
<dbReference type="PANTHER" id="PTHR24220">
    <property type="entry name" value="IMPORT ATP-BINDING PROTEIN"/>
    <property type="match status" value="1"/>
</dbReference>
<dbReference type="Pfam" id="PF00005">
    <property type="entry name" value="ABC_tran"/>
    <property type="match status" value="1"/>
</dbReference>
<dbReference type="GO" id="GO:0005524">
    <property type="term" value="F:ATP binding"/>
    <property type="evidence" value="ECO:0007669"/>
    <property type="project" value="UniProtKB-KW"/>
</dbReference>
<keyword evidence="1" id="KW-0813">Transport</keyword>
<dbReference type="PROSITE" id="PS00211">
    <property type="entry name" value="ABC_TRANSPORTER_1"/>
    <property type="match status" value="1"/>
</dbReference>
<sequence length="352" mass="37733">MGPTLVLSLPALSWHVGAMVRFTRVGLRYPDPTRGGAGERETLRDLSFTLPQGSFTWLTGPSGAGKTSLLRLMQLAMRPTRGEVEVLGAPLSRAKRSDLPKLRRRIGAVFQEFRLLPYLTAFDNVALPLRLAGRAEASLRPDVAEMLRWVGLEDRADALPQQLSGGEQQRVAIARAVVTRPALLVADEPTGNLDAVQARRLLLLLAEMNRLGATVVVATHSQELIAQHPGHVMRLEGGRMVALDPWPYAPVEELLAAEAAPLAPAGAIDLESPEPEAGWVEEVPEDETSGEASDEILSDAVSASVDEAPAPLSPDFTPDLGIPAEELAPPPPPRPRRSIWPSARPEAGGGHG</sequence>
<evidence type="ECO:0000256" key="2">
    <source>
        <dbReference type="ARBA" id="ARBA00022741"/>
    </source>
</evidence>
<proteinExistence type="predicted"/>
<dbReference type="InterPro" id="IPR017871">
    <property type="entry name" value="ABC_transporter-like_CS"/>
</dbReference>
<comment type="caution">
    <text evidence="6">The sequence shown here is derived from an EMBL/GenBank/DDBJ whole genome shotgun (WGS) entry which is preliminary data.</text>
</comment>
<dbReference type="InterPro" id="IPR017911">
    <property type="entry name" value="MacB-like_ATP-bd"/>
</dbReference>
<dbReference type="PANTHER" id="PTHR24220:SF470">
    <property type="entry name" value="CELL DIVISION ATP-BINDING PROTEIN FTSE"/>
    <property type="match status" value="1"/>
</dbReference>
<evidence type="ECO:0000256" key="3">
    <source>
        <dbReference type="ARBA" id="ARBA00022840"/>
    </source>
</evidence>
<dbReference type="CDD" id="cd03255">
    <property type="entry name" value="ABC_MJ0796_LolCDE_FtsE"/>
    <property type="match status" value="1"/>
</dbReference>
<dbReference type="Proteomes" id="UP001524642">
    <property type="component" value="Unassembled WGS sequence"/>
</dbReference>
<organism evidence="6 7">
    <name type="scientific">Roseomonas populi</name>
    <dbReference type="NCBI Taxonomy" id="3121582"/>
    <lineage>
        <taxon>Bacteria</taxon>
        <taxon>Pseudomonadati</taxon>
        <taxon>Pseudomonadota</taxon>
        <taxon>Alphaproteobacteria</taxon>
        <taxon>Acetobacterales</taxon>
        <taxon>Roseomonadaceae</taxon>
        <taxon>Roseomonas</taxon>
    </lineage>
</organism>
<keyword evidence="3 6" id="KW-0067">ATP-binding</keyword>
<dbReference type="Gene3D" id="3.40.50.300">
    <property type="entry name" value="P-loop containing nucleotide triphosphate hydrolases"/>
    <property type="match status" value="1"/>
</dbReference>